<organism evidence="2 4">
    <name type="scientific">Candidatus Iainarchaeum sp</name>
    <dbReference type="NCBI Taxonomy" id="3101447"/>
    <lineage>
        <taxon>Archaea</taxon>
        <taxon>Candidatus Iainarchaeota</taxon>
        <taxon>Candidatus Iainarchaeia</taxon>
        <taxon>Candidatus Iainarchaeales</taxon>
        <taxon>Candidatus Iainarchaeaceae</taxon>
        <taxon>Candidatus Iainarchaeum</taxon>
    </lineage>
</organism>
<dbReference type="EMBL" id="DUFG01000027">
    <property type="protein sequence ID" value="HIH08830.1"/>
    <property type="molecule type" value="Genomic_DNA"/>
</dbReference>
<sequence length="138" mass="15014">MVSVGRAVASTVAAGLALLILSFVVSGIFGFIFTDYNVLELDGMRSTDDPLMIFYFIHPFFAALVYSVGFYLIKSSFSGSTVMKGIRFGLFLFLVVTLPSQFLVFSSMDYPPAFYVINLATSIIALPVAGIIIAKIIK</sequence>
<gene>
    <name evidence="2" type="ORF">HA237_05690</name>
    <name evidence="3" type="ORF">J4224_03205</name>
</gene>
<dbReference type="EMBL" id="JAGVWF010000042">
    <property type="protein sequence ID" value="MBS3059406.1"/>
    <property type="molecule type" value="Genomic_DNA"/>
</dbReference>
<name>A0A7J4IVJ3_9ARCH</name>
<reference evidence="3" key="2">
    <citation type="submission" date="2021-03" db="EMBL/GenBank/DDBJ databases">
        <authorList>
            <person name="Jaffe A."/>
        </authorList>
    </citation>
    <scope>NUCLEOTIDE SEQUENCE</scope>
    <source>
        <strain evidence="3">RIFCSPHIGHO2_01_FULL_GW2011_AR10_43_9</strain>
    </source>
</reference>
<feature type="transmembrane region" description="Helical" evidence="1">
    <location>
        <begin position="53"/>
        <end position="73"/>
    </location>
</feature>
<feature type="transmembrane region" description="Helical" evidence="1">
    <location>
        <begin position="113"/>
        <end position="137"/>
    </location>
</feature>
<evidence type="ECO:0000256" key="1">
    <source>
        <dbReference type="SAM" id="Phobius"/>
    </source>
</evidence>
<keyword evidence="1" id="KW-0812">Transmembrane</keyword>
<reference evidence="3" key="3">
    <citation type="submission" date="2021-05" db="EMBL/GenBank/DDBJ databases">
        <title>Protein family content uncovers lineage relationships and bacterial pathway maintenance mechanisms in DPANN archaea.</title>
        <authorList>
            <person name="Castelle C.J."/>
            <person name="Meheust R."/>
            <person name="Jaffe A.L."/>
            <person name="Seitz K."/>
            <person name="Gong X."/>
            <person name="Baker B.J."/>
            <person name="Banfield J.F."/>
        </authorList>
    </citation>
    <scope>NUCLEOTIDE SEQUENCE</scope>
    <source>
        <strain evidence="3">RIFCSPHIGHO2_01_FULL_GW2011_AR10_43_9</strain>
    </source>
</reference>
<evidence type="ECO:0000313" key="3">
    <source>
        <dbReference type="EMBL" id="MBS3059406.1"/>
    </source>
</evidence>
<evidence type="ECO:0000313" key="4">
    <source>
        <dbReference type="Proteomes" id="UP000577419"/>
    </source>
</evidence>
<proteinExistence type="predicted"/>
<protein>
    <submittedName>
        <fullName evidence="2">Uncharacterized protein</fullName>
    </submittedName>
</protein>
<evidence type="ECO:0000313" key="2">
    <source>
        <dbReference type="EMBL" id="HIH08830.1"/>
    </source>
</evidence>
<keyword evidence="1" id="KW-1133">Transmembrane helix</keyword>
<keyword evidence="1" id="KW-0472">Membrane</keyword>
<accession>A0A7J4IVJ3</accession>
<comment type="caution">
    <text evidence="2">The sequence shown here is derived from an EMBL/GenBank/DDBJ whole genome shotgun (WGS) entry which is preliminary data.</text>
</comment>
<feature type="transmembrane region" description="Helical" evidence="1">
    <location>
        <begin position="12"/>
        <end position="33"/>
    </location>
</feature>
<dbReference type="Proteomes" id="UP000683213">
    <property type="component" value="Unassembled WGS sequence"/>
</dbReference>
<reference evidence="4" key="1">
    <citation type="journal article" date="2020" name="bioRxiv">
        <title>A rank-normalized archaeal taxonomy based on genome phylogeny resolves widespread incomplete and uneven classifications.</title>
        <authorList>
            <person name="Rinke C."/>
            <person name="Chuvochina M."/>
            <person name="Mussig A.J."/>
            <person name="Chaumeil P.-A."/>
            <person name="Waite D.W."/>
            <person name="Whitman W.B."/>
            <person name="Parks D.H."/>
            <person name="Hugenholtz P."/>
        </authorList>
    </citation>
    <scope>NUCLEOTIDE SEQUENCE [LARGE SCALE GENOMIC DNA]</scope>
</reference>
<dbReference type="AlphaFoldDB" id="A0A7J4IVJ3"/>
<dbReference type="Proteomes" id="UP000577419">
    <property type="component" value="Unassembled WGS sequence"/>
</dbReference>
<feature type="transmembrane region" description="Helical" evidence="1">
    <location>
        <begin position="85"/>
        <end position="107"/>
    </location>
</feature>